<accession>A0A7X0PBI9</accession>
<dbReference type="EMBL" id="JACHLK010000002">
    <property type="protein sequence ID" value="MBB6558860.1"/>
    <property type="molecule type" value="Genomic_DNA"/>
</dbReference>
<evidence type="ECO:0000313" key="2">
    <source>
        <dbReference type="Proteomes" id="UP000575083"/>
    </source>
</evidence>
<proteinExistence type="predicted"/>
<name>A0A7X0PBI9_9BURK</name>
<organism evidence="1 2">
    <name type="scientific">Acidovorax soli</name>
    <dbReference type="NCBI Taxonomy" id="592050"/>
    <lineage>
        <taxon>Bacteria</taxon>
        <taxon>Pseudomonadati</taxon>
        <taxon>Pseudomonadota</taxon>
        <taxon>Betaproteobacteria</taxon>
        <taxon>Burkholderiales</taxon>
        <taxon>Comamonadaceae</taxon>
        <taxon>Acidovorax</taxon>
    </lineage>
</organism>
<comment type="caution">
    <text evidence="1">The sequence shown here is derived from an EMBL/GenBank/DDBJ whole genome shotgun (WGS) entry which is preliminary data.</text>
</comment>
<dbReference type="RefSeq" id="WP_184856270.1">
    <property type="nucleotide sequence ID" value="NZ_JACHLK010000002.1"/>
</dbReference>
<keyword evidence="2" id="KW-1185">Reference proteome</keyword>
<gene>
    <name evidence="1" type="ORF">HNP48_001524</name>
</gene>
<evidence type="ECO:0000313" key="1">
    <source>
        <dbReference type="EMBL" id="MBB6558860.1"/>
    </source>
</evidence>
<reference evidence="1 2" key="1">
    <citation type="submission" date="2020-08" db="EMBL/GenBank/DDBJ databases">
        <title>Functional genomics of gut bacteria from endangered species of beetles.</title>
        <authorList>
            <person name="Carlos-Shanley C."/>
        </authorList>
    </citation>
    <scope>NUCLEOTIDE SEQUENCE [LARGE SCALE GENOMIC DNA]</scope>
    <source>
        <strain evidence="1 2">S00198</strain>
    </source>
</reference>
<sequence>MLDLKRRSMMHFQFKWVLRDQQYELSGLAQTRRAQQTEVEAELVEIWTWLQRQKLRPGMFGWEATRKTATTKVDTLSVSYGAVQSDGETITIPKRLAWC</sequence>
<dbReference type="AlphaFoldDB" id="A0A7X0PBI9"/>
<dbReference type="Proteomes" id="UP000575083">
    <property type="component" value="Unassembled WGS sequence"/>
</dbReference>
<protein>
    <submittedName>
        <fullName evidence="1">Uncharacterized protein</fullName>
    </submittedName>
</protein>